<dbReference type="Gene3D" id="3.10.100.10">
    <property type="entry name" value="Mannose-Binding Protein A, subunit A"/>
    <property type="match status" value="2"/>
</dbReference>
<dbReference type="SMART" id="SM00034">
    <property type="entry name" value="CLECT"/>
    <property type="match status" value="2"/>
</dbReference>
<evidence type="ECO:0000259" key="2">
    <source>
        <dbReference type="PROSITE" id="PS50041"/>
    </source>
</evidence>
<dbReference type="FunFam" id="3.10.100.10:FF:000142">
    <property type="entry name" value="C-type LECtin"/>
    <property type="match status" value="2"/>
</dbReference>
<dbReference type="InterPro" id="IPR016187">
    <property type="entry name" value="CTDL_fold"/>
</dbReference>
<evidence type="ECO:0000313" key="4">
    <source>
        <dbReference type="EMBL" id="PIC45738.1"/>
    </source>
</evidence>
<dbReference type="InterPro" id="IPR036465">
    <property type="entry name" value="vWFA_dom_sf"/>
</dbReference>
<evidence type="ECO:0000313" key="5">
    <source>
        <dbReference type="Proteomes" id="UP000230233"/>
    </source>
</evidence>
<feature type="signal peptide" evidence="1">
    <location>
        <begin position="1"/>
        <end position="18"/>
    </location>
</feature>
<name>A0A2G5V1S2_9PELO</name>
<feature type="domain" description="VWFA" evidence="3">
    <location>
        <begin position="419"/>
        <end position="597"/>
    </location>
</feature>
<keyword evidence="5" id="KW-1185">Reference proteome</keyword>
<dbReference type="Pfam" id="PF00092">
    <property type="entry name" value="VWA"/>
    <property type="match status" value="2"/>
</dbReference>
<evidence type="ECO:0000256" key="1">
    <source>
        <dbReference type="SAM" id="SignalP"/>
    </source>
</evidence>
<organism evidence="4 5">
    <name type="scientific">Caenorhabditis nigoni</name>
    <dbReference type="NCBI Taxonomy" id="1611254"/>
    <lineage>
        <taxon>Eukaryota</taxon>
        <taxon>Metazoa</taxon>
        <taxon>Ecdysozoa</taxon>
        <taxon>Nematoda</taxon>
        <taxon>Chromadorea</taxon>
        <taxon>Rhabditida</taxon>
        <taxon>Rhabditina</taxon>
        <taxon>Rhabditomorpha</taxon>
        <taxon>Rhabditoidea</taxon>
        <taxon>Rhabditidae</taxon>
        <taxon>Peloderinae</taxon>
        <taxon>Caenorhabditis</taxon>
    </lineage>
</organism>
<dbReference type="STRING" id="1611254.A0A2G5V1S2"/>
<dbReference type="EMBL" id="PDUG01000002">
    <property type="protein sequence ID" value="PIC45738.1"/>
    <property type="molecule type" value="Genomic_DNA"/>
</dbReference>
<proteinExistence type="predicted"/>
<feature type="domain" description="VWFA" evidence="3">
    <location>
        <begin position="56"/>
        <end position="242"/>
    </location>
</feature>
<feature type="domain" description="C-type lectin" evidence="2">
    <location>
        <begin position="622"/>
        <end position="752"/>
    </location>
</feature>
<dbReference type="AlphaFoldDB" id="A0A2G5V1S2"/>
<evidence type="ECO:0008006" key="6">
    <source>
        <dbReference type="Google" id="ProtNLM"/>
    </source>
</evidence>
<keyword evidence="1" id="KW-0732">Signal</keyword>
<dbReference type="GO" id="GO:0045087">
    <property type="term" value="P:innate immune response"/>
    <property type="evidence" value="ECO:0007669"/>
    <property type="project" value="TreeGrafter"/>
</dbReference>
<dbReference type="Gene3D" id="3.40.50.410">
    <property type="entry name" value="von Willebrand factor, type A domain"/>
    <property type="match status" value="2"/>
</dbReference>
<dbReference type="CDD" id="cd00037">
    <property type="entry name" value="CLECT"/>
    <property type="match status" value="2"/>
</dbReference>
<feature type="chain" id="PRO_5013613293" description="VWFA domain-containing protein" evidence="1">
    <location>
        <begin position="19"/>
        <end position="767"/>
    </location>
</feature>
<dbReference type="PANTHER" id="PTHR31024:SF6">
    <property type="entry name" value="VWFA DOMAIN-CONTAINING PROTEIN"/>
    <property type="match status" value="1"/>
</dbReference>
<dbReference type="SUPFAM" id="SSF56436">
    <property type="entry name" value="C-type lectin-like"/>
    <property type="match status" value="2"/>
</dbReference>
<dbReference type="PANTHER" id="PTHR31024">
    <property type="entry name" value="C-TYPE LECTIN"/>
    <property type="match status" value="1"/>
</dbReference>
<accession>A0A2G5V1S2</accession>
<comment type="caution">
    <text evidence="4">The sequence shown here is derived from an EMBL/GenBank/DDBJ whole genome shotgun (WGS) entry which is preliminary data.</text>
</comment>
<dbReference type="InterPro" id="IPR016186">
    <property type="entry name" value="C-type_lectin-like/link_sf"/>
</dbReference>
<gene>
    <name evidence="4" type="primary">Cnig_chr_II.g5658</name>
    <name evidence="4" type="ORF">B9Z55_005658</name>
</gene>
<dbReference type="PROSITE" id="PS50041">
    <property type="entry name" value="C_TYPE_LECTIN_2"/>
    <property type="match status" value="2"/>
</dbReference>
<feature type="domain" description="C-type lectin" evidence="2">
    <location>
        <begin position="267"/>
        <end position="360"/>
    </location>
</feature>
<dbReference type="InterPro" id="IPR001304">
    <property type="entry name" value="C-type_lectin-like"/>
</dbReference>
<dbReference type="SMART" id="SM00327">
    <property type="entry name" value="VWA"/>
    <property type="match status" value="2"/>
</dbReference>
<protein>
    <recommendedName>
        <fullName evidence="6">VWFA domain-containing protein</fullName>
    </recommendedName>
</protein>
<dbReference type="InterPro" id="IPR002035">
    <property type="entry name" value="VWF_A"/>
</dbReference>
<dbReference type="OrthoDB" id="5787264at2759"/>
<sequence length="767" mass="85039">MKIFSVSFLLFGLQVAYCMPARGDDADDDIETTTTSPISNYMDRQCGEDLSNLWLDVVVVVDTSKGMTNQGLTKVAANIASVFSMGTRIGTQAGEPRTTRVALVTYNQNAKINAGLDVYQSLDDLYDDIFTVLHAVSSTDESYLAKGIAAAEDLLHIAKQNVTRSHYKQVVIVYASSYKGTGDLNPLPVADRLKTADVSIITVAFNQDNDGALLEDLALVGSPNFNFANTDSNPVGEIQGALLQANCFCPNGWTQYRTSYAYVDSYRFGVCIAPTVIPAVWRAAKLSCRNQWKNAYLLNEYDINKHNYVLDVIQNTTAFTTPYQYHIGLSYSKGAWYWEQPDGQPLKQLQHWTNWNPGYPISDSSLTVVTNLQLTSEMATAALVLPIHRLDDNPMTTPDPAMGYVDRECGTNLTNLWLDVVVVVDNSHGMTKSGLTQVASNIVTVFGESRIGVQDDEPPQELEWSPTVANLDTYQSSDDFFDGVFSSLNSISATDESYLAKGLAAAEQFLQDGAATAKRAQYKQVVLVYASSYKGAGDLDPLPVADRLKTSGVAIVTLAFSQHNEGPLLKGLRSIGSPNYNYANTDSHPVQELQGALVQINCFCPDGWTQYRSSYSYVDSYRFGVCMAATVIDASWRAAQFSCRSQYTNAYLINEYDLNKHNYILDFLQNITEFKKPYTYHLGLSYSKGTWNWEQPAGKPQKQLQQWSYWNPGYPKSDSTLTAVTNFENQGEESSGWQNVNVNKESQFYLCEVAACDTENFCEPVDN</sequence>
<dbReference type="Proteomes" id="UP000230233">
    <property type="component" value="Chromosome II"/>
</dbReference>
<dbReference type="SUPFAM" id="SSF53300">
    <property type="entry name" value="vWA-like"/>
    <property type="match status" value="2"/>
</dbReference>
<dbReference type="PROSITE" id="PS50234">
    <property type="entry name" value="VWFA"/>
    <property type="match status" value="2"/>
</dbReference>
<evidence type="ECO:0000259" key="3">
    <source>
        <dbReference type="PROSITE" id="PS50234"/>
    </source>
</evidence>
<reference evidence="5" key="1">
    <citation type="submission" date="2017-10" db="EMBL/GenBank/DDBJ databases">
        <title>Rapid genome shrinkage in a self-fertile nematode reveals novel sperm competition proteins.</title>
        <authorList>
            <person name="Yin D."/>
            <person name="Schwarz E.M."/>
            <person name="Thomas C.G."/>
            <person name="Felde R.L."/>
            <person name="Korf I.F."/>
            <person name="Cutter A.D."/>
            <person name="Schartner C.M."/>
            <person name="Ralston E.J."/>
            <person name="Meyer B.J."/>
            <person name="Haag E.S."/>
        </authorList>
    </citation>
    <scope>NUCLEOTIDE SEQUENCE [LARGE SCALE GENOMIC DNA]</scope>
    <source>
        <strain evidence="5">JU1422</strain>
    </source>
</reference>